<evidence type="ECO:0000256" key="2">
    <source>
        <dbReference type="ARBA" id="ARBA00012438"/>
    </source>
</evidence>
<dbReference type="NCBIfam" id="TIGR00229">
    <property type="entry name" value="sensory_box"/>
    <property type="match status" value="1"/>
</dbReference>
<feature type="domain" description="Histidine kinase" evidence="8">
    <location>
        <begin position="250"/>
        <end position="468"/>
    </location>
</feature>
<dbReference type="CDD" id="cd00130">
    <property type="entry name" value="PAS"/>
    <property type="match status" value="1"/>
</dbReference>
<dbReference type="FunFam" id="3.30.565.10:FF:000006">
    <property type="entry name" value="Sensor histidine kinase WalK"/>
    <property type="match status" value="1"/>
</dbReference>
<feature type="domain" description="PAS" evidence="9">
    <location>
        <begin position="95"/>
        <end position="156"/>
    </location>
</feature>
<feature type="region of interest" description="Disordered" evidence="7">
    <location>
        <begin position="1"/>
        <end position="31"/>
    </location>
</feature>
<dbReference type="Pfam" id="PF00512">
    <property type="entry name" value="HisKA"/>
    <property type="match status" value="1"/>
</dbReference>
<feature type="compositionally biased region" description="Basic and acidic residues" evidence="7">
    <location>
        <begin position="22"/>
        <end position="31"/>
    </location>
</feature>
<dbReference type="InterPro" id="IPR003661">
    <property type="entry name" value="HisK_dim/P_dom"/>
</dbReference>
<comment type="caution">
    <text evidence="10">The sequence shown here is derived from an EMBL/GenBank/DDBJ whole genome shotgun (WGS) entry which is preliminary data.</text>
</comment>
<keyword evidence="5 10" id="KW-0418">Kinase</keyword>
<dbReference type="InterPro" id="IPR036097">
    <property type="entry name" value="HisK_dim/P_sf"/>
</dbReference>
<dbReference type="InterPro" id="IPR003594">
    <property type="entry name" value="HATPase_dom"/>
</dbReference>
<dbReference type="SMART" id="SM00387">
    <property type="entry name" value="HATPase_c"/>
    <property type="match status" value="1"/>
</dbReference>
<dbReference type="InterPro" id="IPR035965">
    <property type="entry name" value="PAS-like_dom_sf"/>
</dbReference>
<dbReference type="SMART" id="SM00091">
    <property type="entry name" value="PAS"/>
    <property type="match status" value="1"/>
</dbReference>
<evidence type="ECO:0000313" key="11">
    <source>
        <dbReference type="Proteomes" id="UP000614410"/>
    </source>
</evidence>
<evidence type="ECO:0000256" key="4">
    <source>
        <dbReference type="ARBA" id="ARBA00022679"/>
    </source>
</evidence>
<dbReference type="Proteomes" id="UP000614410">
    <property type="component" value="Unassembled WGS sequence"/>
</dbReference>
<evidence type="ECO:0000256" key="3">
    <source>
        <dbReference type="ARBA" id="ARBA00022553"/>
    </source>
</evidence>
<dbReference type="InterPro" id="IPR004358">
    <property type="entry name" value="Sig_transdc_His_kin-like_C"/>
</dbReference>
<dbReference type="SMART" id="SM00388">
    <property type="entry name" value="HisKA"/>
    <property type="match status" value="1"/>
</dbReference>
<keyword evidence="4" id="KW-0808">Transferase</keyword>
<dbReference type="PANTHER" id="PTHR43047:SF72">
    <property type="entry name" value="OSMOSENSING HISTIDINE PROTEIN KINASE SLN1"/>
    <property type="match status" value="1"/>
</dbReference>
<dbReference type="Pfam" id="PF08448">
    <property type="entry name" value="PAS_4"/>
    <property type="match status" value="1"/>
</dbReference>
<evidence type="ECO:0000256" key="7">
    <source>
        <dbReference type="SAM" id="MobiDB-lite"/>
    </source>
</evidence>
<dbReference type="CDD" id="cd00082">
    <property type="entry name" value="HisKA"/>
    <property type="match status" value="1"/>
</dbReference>
<dbReference type="SUPFAM" id="SSF55785">
    <property type="entry name" value="PYP-like sensor domain (PAS domain)"/>
    <property type="match status" value="1"/>
</dbReference>
<evidence type="ECO:0000256" key="6">
    <source>
        <dbReference type="ARBA" id="ARBA00023012"/>
    </source>
</evidence>
<dbReference type="Gene3D" id="1.10.287.130">
    <property type="match status" value="1"/>
</dbReference>
<evidence type="ECO:0000259" key="8">
    <source>
        <dbReference type="PROSITE" id="PS50109"/>
    </source>
</evidence>
<keyword evidence="6" id="KW-0902">Two-component regulatory system</keyword>
<dbReference type="InterPro" id="IPR005467">
    <property type="entry name" value="His_kinase_dom"/>
</dbReference>
<dbReference type="EMBL" id="JAEKNN010000016">
    <property type="protein sequence ID" value="MBJ7608491.1"/>
    <property type="molecule type" value="Genomic_DNA"/>
</dbReference>
<dbReference type="InterPro" id="IPR036890">
    <property type="entry name" value="HATPase_C_sf"/>
</dbReference>
<dbReference type="EC" id="2.7.13.3" evidence="2"/>
<evidence type="ECO:0000256" key="5">
    <source>
        <dbReference type="ARBA" id="ARBA00022777"/>
    </source>
</evidence>
<dbReference type="InterPro" id="IPR013656">
    <property type="entry name" value="PAS_4"/>
</dbReference>
<dbReference type="Pfam" id="PF02518">
    <property type="entry name" value="HATPase_c"/>
    <property type="match status" value="1"/>
</dbReference>
<evidence type="ECO:0000256" key="1">
    <source>
        <dbReference type="ARBA" id="ARBA00000085"/>
    </source>
</evidence>
<keyword evidence="3" id="KW-0597">Phosphoprotein</keyword>
<dbReference type="PROSITE" id="PS50112">
    <property type="entry name" value="PAS"/>
    <property type="match status" value="1"/>
</dbReference>
<dbReference type="GO" id="GO:0009927">
    <property type="term" value="F:histidine phosphotransfer kinase activity"/>
    <property type="evidence" value="ECO:0007669"/>
    <property type="project" value="TreeGrafter"/>
</dbReference>
<protein>
    <recommendedName>
        <fullName evidence="2">histidine kinase</fullName>
        <ecNumber evidence="2">2.7.13.3</ecNumber>
    </recommendedName>
</protein>
<dbReference type="PANTHER" id="PTHR43047">
    <property type="entry name" value="TWO-COMPONENT HISTIDINE PROTEIN KINASE"/>
    <property type="match status" value="1"/>
</dbReference>
<accession>A0A934KGU7</accession>
<sequence>MIAKRSPGAGRGSGGIAGSEDAVERHPNHKADITIQTRLEEMKRRLDDVWARASDTAAPGLTRARPALETMGTAVEDLHLAAQEVAATARRVQTERLRYEHLFQLAPNGYLVTDQAAVIEEANQAAGVLLARDPGSVVGETLHDLLAPEQRERVTELEDAARADPRGVVVADDVMVTVAGGAMPVSVRCRAICDVEDRVVGYGWILDDLGGRFETERRARESQQADIAHFRDLAQHWERLESAKSHFLSLASHELRTPVTVLGGYLSMLDAGTFGQLPQPVESVIALLVAKTRELNDLVNDMLETARLDDDRVGLRTQVVDIAEVVGHVVDDWRPLKRPEQRLSLVRPDEAVTVSGDPARLRTIVTNLVGNAIKYSPDGGDIVCSVGRSGSEVVVSVADSGVGVAPESLSLLFTRFGRVVTPATSRVPGTGLGLYIARELARMHGGDITVKSTVGEGSVFTVSLPLLAAAAEAGAAEAGAAERAVPS</sequence>
<dbReference type="PROSITE" id="PS50109">
    <property type="entry name" value="HIS_KIN"/>
    <property type="match status" value="1"/>
</dbReference>
<organism evidence="10 11">
    <name type="scientific">Candidatus Amunia macphersoniae</name>
    <dbReference type="NCBI Taxonomy" id="3127014"/>
    <lineage>
        <taxon>Bacteria</taxon>
        <taxon>Bacillati</taxon>
        <taxon>Candidatus Dormiibacterota</taxon>
        <taxon>Candidatus Dormibacteria</taxon>
        <taxon>Candidatus Aeolococcales</taxon>
        <taxon>Candidatus Aeolococcaceae</taxon>
        <taxon>Candidatus Amunia</taxon>
    </lineage>
</organism>
<dbReference type="Gene3D" id="3.30.565.10">
    <property type="entry name" value="Histidine kinase-like ATPase, C-terminal domain"/>
    <property type="match status" value="1"/>
</dbReference>
<dbReference type="GO" id="GO:0005886">
    <property type="term" value="C:plasma membrane"/>
    <property type="evidence" value="ECO:0007669"/>
    <property type="project" value="TreeGrafter"/>
</dbReference>
<comment type="catalytic activity">
    <reaction evidence="1">
        <text>ATP + protein L-histidine = ADP + protein N-phospho-L-histidine.</text>
        <dbReference type="EC" id="2.7.13.3"/>
    </reaction>
</comment>
<dbReference type="GO" id="GO:0000155">
    <property type="term" value="F:phosphorelay sensor kinase activity"/>
    <property type="evidence" value="ECO:0007669"/>
    <property type="project" value="InterPro"/>
</dbReference>
<dbReference type="Gene3D" id="3.30.450.20">
    <property type="entry name" value="PAS domain"/>
    <property type="match status" value="1"/>
</dbReference>
<dbReference type="PRINTS" id="PR00344">
    <property type="entry name" value="BCTRLSENSOR"/>
</dbReference>
<dbReference type="SUPFAM" id="SSF47384">
    <property type="entry name" value="Homodimeric domain of signal transducing histidine kinase"/>
    <property type="match status" value="1"/>
</dbReference>
<dbReference type="AlphaFoldDB" id="A0A934KGU7"/>
<gene>
    <name evidence="10" type="ORF">JF887_03535</name>
</gene>
<name>A0A934KGU7_9BACT</name>
<evidence type="ECO:0000313" key="10">
    <source>
        <dbReference type="EMBL" id="MBJ7608491.1"/>
    </source>
</evidence>
<evidence type="ECO:0000259" key="9">
    <source>
        <dbReference type="PROSITE" id="PS50112"/>
    </source>
</evidence>
<dbReference type="InterPro" id="IPR000014">
    <property type="entry name" value="PAS"/>
</dbReference>
<proteinExistence type="predicted"/>
<reference evidence="10 11" key="1">
    <citation type="submission" date="2020-10" db="EMBL/GenBank/DDBJ databases">
        <title>Ca. Dormibacterota MAGs.</title>
        <authorList>
            <person name="Montgomery K."/>
        </authorList>
    </citation>
    <scope>NUCLEOTIDE SEQUENCE [LARGE SCALE GENOMIC DNA]</scope>
    <source>
        <strain evidence="10">Mitchell_Peninsula_5</strain>
    </source>
</reference>
<dbReference type="SUPFAM" id="SSF55874">
    <property type="entry name" value="ATPase domain of HSP90 chaperone/DNA topoisomerase II/histidine kinase"/>
    <property type="match status" value="1"/>
</dbReference>